<dbReference type="eggNOG" id="ENOG502ZYD2">
    <property type="taxonomic scope" value="Bacteria"/>
</dbReference>
<evidence type="ECO:0000313" key="3">
    <source>
        <dbReference type="Proteomes" id="UP000007463"/>
    </source>
</evidence>
<dbReference type="KEGG" id="fte:Fluta_2422"/>
<keyword evidence="1" id="KW-1133">Transmembrane helix</keyword>
<dbReference type="AlphaFoldDB" id="F2ID13"/>
<dbReference type="RefSeq" id="WP_013687177.1">
    <property type="nucleotide sequence ID" value="NC_015321.1"/>
</dbReference>
<reference evidence="3" key="2">
    <citation type="submission" date="2011-02" db="EMBL/GenBank/DDBJ databases">
        <title>The complete genome of Fluviicola taffensis DSM 16823.</title>
        <authorList>
            <consortium name="US DOE Joint Genome Institute (JGI-PGF)"/>
            <person name="Lucas S."/>
            <person name="Copeland A."/>
            <person name="Lapidus A."/>
            <person name="Bruce D."/>
            <person name="Goodwin L."/>
            <person name="Pitluck S."/>
            <person name="Kyrpides N."/>
            <person name="Mavromatis K."/>
            <person name="Ivanova N."/>
            <person name="Mikhailova N."/>
            <person name="Pagani I."/>
            <person name="Chertkov O."/>
            <person name="Detter J.C."/>
            <person name="Han C."/>
            <person name="Tapia R."/>
            <person name="Land M."/>
            <person name="Hauser L."/>
            <person name="Markowitz V."/>
            <person name="Cheng J.-F."/>
            <person name="Hugenholtz P."/>
            <person name="Woyke T."/>
            <person name="Wu D."/>
            <person name="Tindall B."/>
            <person name="Pomrenke H.G."/>
            <person name="Brambilla E."/>
            <person name="Klenk H.-P."/>
            <person name="Eisen J.A."/>
        </authorList>
    </citation>
    <scope>NUCLEOTIDE SEQUENCE [LARGE SCALE GENOMIC DNA]</scope>
    <source>
        <strain evidence="3">DSM 16823 / RW262 / RW262</strain>
    </source>
</reference>
<organism evidence="2 3">
    <name type="scientific">Fluviicola taffensis (strain DSM 16823 / NCIMB 13979 / RW262)</name>
    <dbReference type="NCBI Taxonomy" id="755732"/>
    <lineage>
        <taxon>Bacteria</taxon>
        <taxon>Pseudomonadati</taxon>
        <taxon>Bacteroidota</taxon>
        <taxon>Flavobacteriia</taxon>
        <taxon>Flavobacteriales</taxon>
        <taxon>Crocinitomicaceae</taxon>
        <taxon>Fluviicola</taxon>
    </lineage>
</organism>
<accession>F2ID13</accession>
<keyword evidence="1" id="KW-0812">Transmembrane</keyword>
<keyword evidence="1" id="KW-0472">Membrane</keyword>
<keyword evidence="3" id="KW-1185">Reference proteome</keyword>
<dbReference type="EMBL" id="CP002542">
    <property type="protein sequence ID" value="AEA44407.1"/>
    <property type="molecule type" value="Genomic_DNA"/>
</dbReference>
<sequence length="187" mass="22349">MKWIGNRISYLDEQQKTTFIITPEQIGVIKALMGAWFFMWFAIGVTIGWSYFTFTFTQQEKIILGIFMAFWLYYFIRVGRTFLWILYGREYIKVDKISMTIKTSIRTYGKAKEYYLENIKKIRVSVPKENSFQAAWENSPWIRGGERIEFDYLGKTVRVGRKLNQQDAKLLFQVLTKRIEDQLKKKN</sequence>
<dbReference type="HOGENOM" id="CLU_1445696_0_0_10"/>
<evidence type="ECO:0000313" key="2">
    <source>
        <dbReference type="EMBL" id="AEA44407.1"/>
    </source>
</evidence>
<dbReference type="Proteomes" id="UP000007463">
    <property type="component" value="Chromosome"/>
</dbReference>
<proteinExistence type="predicted"/>
<name>F2ID13_FLUTR</name>
<reference evidence="2 3" key="1">
    <citation type="journal article" date="2011" name="Stand. Genomic Sci.">
        <title>Complete genome sequence of the gliding freshwater bacterium Fluviicola taffensis type strain (RW262).</title>
        <authorList>
            <person name="Woyke T."/>
            <person name="Chertkov O."/>
            <person name="Lapidus A."/>
            <person name="Nolan M."/>
            <person name="Lucas S."/>
            <person name="Del Rio T.G."/>
            <person name="Tice H."/>
            <person name="Cheng J.F."/>
            <person name="Tapia R."/>
            <person name="Han C."/>
            <person name="Goodwin L."/>
            <person name="Pitluck S."/>
            <person name="Liolios K."/>
            <person name="Pagani I."/>
            <person name="Ivanova N."/>
            <person name="Huntemann M."/>
            <person name="Mavromatis K."/>
            <person name="Mikhailova N."/>
            <person name="Pati A."/>
            <person name="Chen A."/>
            <person name="Palaniappan K."/>
            <person name="Land M."/>
            <person name="Hauser L."/>
            <person name="Brambilla E.M."/>
            <person name="Rohde M."/>
            <person name="Mwirichia R."/>
            <person name="Sikorski J."/>
            <person name="Tindall B.J."/>
            <person name="Goker M."/>
            <person name="Bristow J."/>
            <person name="Eisen J.A."/>
            <person name="Markowitz V."/>
            <person name="Hugenholtz P."/>
            <person name="Klenk H.P."/>
            <person name="Kyrpides N.C."/>
        </authorList>
    </citation>
    <scope>NUCLEOTIDE SEQUENCE [LARGE SCALE GENOMIC DNA]</scope>
    <source>
        <strain evidence="3">DSM 16823 / RW262 / RW262</strain>
    </source>
</reference>
<feature type="transmembrane region" description="Helical" evidence="1">
    <location>
        <begin position="62"/>
        <end position="87"/>
    </location>
</feature>
<protein>
    <submittedName>
        <fullName evidence="2">Uncharacterized protein</fullName>
    </submittedName>
</protein>
<dbReference type="OrthoDB" id="1466947at2"/>
<feature type="transmembrane region" description="Helical" evidence="1">
    <location>
        <begin position="35"/>
        <end position="56"/>
    </location>
</feature>
<evidence type="ECO:0000256" key="1">
    <source>
        <dbReference type="SAM" id="Phobius"/>
    </source>
</evidence>
<gene>
    <name evidence="2" type="ordered locus">Fluta_2422</name>
</gene>